<reference evidence="3" key="1">
    <citation type="submission" date="2021-02" db="EMBL/GenBank/DDBJ databases">
        <authorList>
            <person name="Nowell W R."/>
        </authorList>
    </citation>
    <scope>NUCLEOTIDE SEQUENCE</scope>
</reference>
<gene>
    <name evidence="4" type="ORF">FME351_LOCUS1651</name>
    <name evidence="3" type="ORF">GRG538_LOCUS804</name>
    <name evidence="6" type="ORF">HFQ381_LOCUS25906</name>
    <name evidence="2" type="ORF">LUA448_LOCUS6123</name>
    <name evidence="8" type="ORF">QYT958_LOCUS14114</name>
    <name evidence="1" type="ORF">TIS948_LOCUS8681</name>
    <name evidence="7" type="ORF">TSG867_LOCUS26720</name>
    <name evidence="5" type="ORF">UJA718_LOCUS13569</name>
</gene>
<evidence type="ECO:0000313" key="2">
    <source>
        <dbReference type="EMBL" id="CAF3273955.1"/>
    </source>
</evidence>
<dbReference type="OrthoDB" id="10063382at2759"/>
<dbReference type="Proteomes" id="UP000663851">
    <property type="component" value="Unassembled WGS sequence"/>
</dbReference>
<dbReference type="Proteomes" id="UP000663869">
    <property type="component" value="Unassembled WGS sequence"/>
</dbReference>
<evidence type="ECO:0000313" key="4">
    <source>
        <dbReference type="EMBL" id="CAF3323689.1"/>
    </source>
</evidence>
<protein>
    <submittedName>
        <fullName evidence="3">Uncharacterized protein</fullName>
    </submittedName>
</protein>
<dbReference type="EMBL" id="CAJOBQ010002878">
    <property type="protein sequence ID" value="CAF4583380.1"/>
    <property type="molecule type" value="Genomic_DNA"/>
</dbReference>
<dbReference type="Proteomes" id="UP000663833">
    <property type="component" value="Unassembled WGS sequence"/>
</dbReference>
<dbReference type="Proteomes" id="UP000663862">
    <property type="component" value="Unassembled WGS sequence"/>
</dbReference>
<dbReference type="EMBL" id="CAJOBP010001846">
    <property type="protein sequence ID" value="CAF4316220.1"/>
    <property type="molecule type" value="Genomic_DNA"/>
</dbReference>
<proteinExistence type="predicted"/>
<dbReference type="EMBL" id="CAJNYU010000036">
    <property type="protein sequence ID" value="CAF3323689.1"/>
    <property type="molecule type" value="Genomic_DNA"/>
</dbReference>
<dbReference type="AlphaFoldDB" id="A0A817SJG2"/>
<sequence>MILHTVTKLPQINLHLTDSIDEADGNHPLQHNCLYVNIPLKNKNDTRQIMFYCLSEWLSNLNIQKNNRDHIFTFEMFYQQGITSLELYTWSASMDVIER</sequence>
<evidence type="ECO:0000313" key="8">
    <source>
        <dbReference type="EMBL" id="CAF4640758.1"/>
    </source>
</evidence>
<evidence type="ECO:0000313" key="10">
    <source>
        <dbReference type="Proteomes" id="UP000663873"/>
    </source>
</evidence>
<evidence type="ECO:0000313" key="5">
    <source>
        <dbReference type="EMBL" id="CAF4316220.1"/>
    </source>
</evidence>
<accession>A0A817SJG2</accession>
<dbReference type="Proteomes" id="UP000663872">
    <property type="component" value="Unassembled WGS sequence"/>
</dbReference>
<evidence type="ECO:0000313" key="6">
    <source>
        <dbReference type="EMBL" id="CAF4476831.1"/>
    </source>
</evidence>
<dbReference type="EMBL" id="CAJOBO010002992">
    <property type="protein sequence ID" value="CAF4476831.1"/>
    <property type="molecule type" value="Genomic_DNA"/>
</dbReference>
<dbReference type="EMBL" id="CAJOBR010001858">
    <property type="protein sequence ID" value="CAF4640758.1"/>
    <property type="molecule type" value="Genomic_DNA"/>
</dbReference>
<dbReference type="EMBL" id="CAJNXB010001118">
    <property type="protein sequence ID" value="CAF3133240.1"/>
    <property type="molecule type" value="Genomic_DNA"/>
</dbReference>
<evidence type="ECO:0000313" key="1">
    <source>
        <dbReference type="EMBL" id="CAF3133240.1"/>
    </source>
</evidence>
<dbReference type="EMBL" id="CAJNYT010000023">
    <property type="protein sequence ID" value="CAF3303709.1"/>
    <property type="molecule type" value="Genomic_DNA"/>
</dbReference>
<name>A0A817SJG2_9BILA</name>
<keyword evidence="10" id="KW-1185">Reference proteome</keyword>
<evidence type="ECO:0000313" key="7">
    <source>
        <dbReference type="EMBL" id="CAF4583380.1"/>
    </source>
</evidence>
<dbReference type="Proteomes" id="UP000663825">
    <property type="component" value="Unassembled WGS sequence"/>
</dbReference>
<evidence type="ECO:0000313" key="3">
    <source>
        <dbReference type="EMBL" id="CAF3303709.1"/>
    </source>
</evidence>
<organism evidence="3 9">
    <name type="scientific">Rotaria socialis</name>
    <dbReference type="NCBI Taxonomy" id="392032"/>
    <lineage>
        <taxon>Eukaryota</taxon>
        <taxon>Metazoa</taxon>
        <taxon>Spiralia</taxon>
        <taxon>Gnathifera</taxon>
        <taxon>Rotifera</taxon>
        <taxon>Eurotatoria</taxon>
        <taxon>Bdelloidea</taxon>
        <taxon>Philodinida</taxon>
        <taxon>Philodinidae</taxon>
        <taxon>Rotaria</taxon>
    </lineage>
</organism>
<dbReference type="Proteomes" id="UP000663873">
    <property type="component" value="Unassembled WGS sequence"/>
</dbReference>
<comment type="caution">
    <text evidence="3">The sequence shown here is derived from an EMBL/GenBank/DDBJ whole genome shotgun (WGS) entry which is preliminary data.</text>
</comment>
<dbReference type="Proteomes" id="UP000663848">
    <property type="component" value="Unassembled WGS sequence"/>
</dbReference>
<evidence type="ECO:0000313" key="9">
    <source>
        <dbReference type="Proteomes" id="UP000663872"/>
    </source>
</evidence>
<dbReference type="EMBL" id="CAJNYD010000552">
    <property type="protein sequence ID" value="CAF3273955.1"/>
    <property type="molecule type" value="Genomic_DNA"/>
</dbReference>